<feature type="region of interest" description="Disordered" evidence="1">
    <location>
        <begin position="1"/>
        <end position="55"/>
    </location>
</feature>
<dbReference type="Gramene" id="OMERI03G24890.1">
    <property type="protein sequence ID" value="OMERI03G24890.1"/>
    <property type="gene ID" value="OMERI03G24890"/>
</dbReference>
<dbReference type="EnsemblPlants" id="OMERI03G24890.1">
    <property type="protein sequence ID" value="OMERI03G24890.1"/>
    <property type="gene ID" value="OMERI03G24890"/>
</dbReference>
<dbReference type="AlphaFoldDB" id="A0A0E0D472"/>
<accession>A0A0E0D472</accession>
<protein>
    <submittedName>
        <fullName evidence="2">Uncharacterized protein</fullName>
    </submittedName>
</protein>
<dbReference type="HOGENOM" id="CLU_2546433_0_0_1"/>
<sequence length="83" mass="8681">MAGGGGRARASGRSTSADVAGPDADADADAEESSPEAAGELRFPSRSPNRRGFWGGWNLGEKSASGVELESVAVYRRLWRDNA</sequence>
<feature type="compositionally biased region" description="Low complexity" evidence="1">
    <location>
        <begin position="8"/>
        <end position="23"/>
    </location>
</feature>
<organism evidence="2">
    <name type="scientific">Oryza meridionalis</name>
    <dbReference type="NCBI Taxonomy" id="40149"/>
    <lineage>
        <taxon>Eukaryota</taxon>
        <taxon>Viridiplantae</taxon>
        <taxon>Streptophyta</taxon>
        <taxon>Embryophyta</taxon>
        <taxon>Tracheophyta</taxon>
        <taxon>Spermatophyta</taxon>
        <taxon>Magnoliopsida</taxon>
        <taxon>Liliopsida</taxon>
        <taxon>Poales</taxon>
        <taxon>Poaceae</taxon>
        <taxon>BOP clade</taxon>
        <taxon>Oryzoideae</taxon>
        <taxon>Oryzeae</taxon>
        <taxon>Oryzinae</taxon>
        <taxon>Oryza</taxon>
    </lineage>
</organism>
<evidence type="ECO:0000313" key="2">
    <source>
        <dbReference type="EnsemblPlants" id="OMERI03G24890.1"/>
    </source>
</evidence>
<name>A0A0E0D472_9ORYZ</name>
<proteinExistence type="predicted"/>
<keyword evidence="3" id="KW-1185">Reference proteome</keyword>
<evidence type="ECO:0000256" key="1">
    <source>
        <dbReference type="SAM" id="MobiDB-lite"/>
    </source>
</evidence>
<reference evidence="2" key="1">
    <citation type="submission" date="2015-04" db="UniProtKB">
        <authorList>
            <consortium name="EnsemblPlants"/>
        </authorList>
    </citation>
    <scope>IDENTIFICATION</scope>
</reference>
<evidence type="ECO:0000313" key="3">
    <source>
        <dbReference type="Proteomes" id="UP000008021"/>
    </source>
</evidence>
<feature type="compositionally biased region" description="Acidic residues" evidence="1">
    <location>
        <begin position="24"/>
        <end position="34"/>
    </location>
</feature>
<reference evidence="2" key="2">
    <citation type="submission" date="2018-05" db="EMBL/GenBank/DDBJ databases">
        <title>OmerRS3 (Oryza meridionalis Reference Sequence Version 3).</title>
        <authorList>
            <person name="Zhang J."/>
            <person name="Kudrna D."/>
            <person name="Lee S."/>
            <person name="Talag J."/>
            <person name="Welchert J."/>
            <person name="Wing R.A."/>
        </authorList>
    </citation>
    <scope>NUCLEOTIDE SEQUENCE [LARGE SCALE GENOMIC DNA]</scope>
    <source>
        <strain evidence="2">cv. OR44</strain>
    </source>
</reference>
<dbReference type="Proteomes" id="UP000008021">
    <property type="component" value="Chromosome 3"/>
</dbReference>